<comment type="caution">
    <text evidence="1">The sequence shown here is derived from an EMBL/GenBank/DDBJ whole genome shotgun (WGS) entry which is preliminary data.</text>
</comment>
<proteinExistence type="predicted"/>
<dbReference type="EMBL" id="JACGWN010000005">
    <property type="protein sequence ID" value="KAL0448727.1"/>
    <property type="molecule type" value="Genomic_DNA"/>
</dbReference>
<gene>
    <name evidence="1" type="ORF">Slati_1429100</name>
</gene>
<evidence type="ECO:0000313" key="1">
    <source>
        <dbReference type="EMBL" id="KAL0448727.1"/>
    </source>
</evidence>
<sequence>MRVFKWTPAFNPREESLIVSIWVRLLELPIQFFDKEALFSIGHLLGTPLRTDVSMATLVRPSVAWVCVEINLLELLQTEVGLGFGTEMFIQPCFMSGFQSIVGLVDIWDMVRRSAMKSTRRSQFDQWMVRGICSCSGS</sequence>
<name>A0AAW2X7H7_9LAMI</name>
<evidence type="ECO:0008006" key="2">
    <source>
        <dbReference type="Google" id="ProtNLM"/>
    </source>
</evidence>
<dbReference type="AlphaFoldDB" id="A0AAW2X7H7"/>
<dbReference type="InterPro" id="IPR040256">
    <property type="entry name" value="At4g02000-like"/>
</dbReference>
<dbReference type="PANTHER" id="PTHR31286">
    <property type="entry name" value="GLYCINE-RICH CELL WALL STRUCTURAL PROTEIN 1.8-LIKE"/>
    <property type="match status" value="1"/>
</dbReference>
<accession>A0AAW2X7H7</accession>
<dbReference type="PANTHER" id="PTHR31286:SF179">
    <property type="entry name" value="RNASE H TYPE-1 DOMAIN-CONTAINING PROTEIN"/>
    <property type="match status" value="1"/>
</dbReference>
<reference evidence="1" key="1">
    <citation type="submission" date="2020-06" db="EMBL/GenBank/DDBJ databases">
        <authorList>
            <person name="Li T."/>
            <person name="Hu X."/>
            <person name="Zhang T."/>
            <person name="Song X."/>
            <person name="Zhang H."/>
            <person name="Dai N."/>
            <person name="Sheng W."/>
            <person name="Hou X."/>
            <person name="Wei L."/>
        </authorList>
    </citation>
    <scope>NUCLEOTIDE SEQUENCE</scope>
    <source>
        <strain evidence="1">KEN1</strain>
        <tissue evidence="1">Leaf</tissue>
    </source>
</reference>
<protein>
    <recommendedName>
        <fullName evidence="2">DUF4283 domain-containing protein</fullName>
    </recommendedName>
</protein>
<organism evidence="1">
    <name type="scientific">Sesamum latifolium</name>
    <dbReference type="NCBI Taxonomy" id="2727402"/>
    <lineage>
        <taxon>Eukaryota</taxon>
        <taxon>Viridiplantae</taxon>
        <taxon>Streptophyta</taxon>
        <taxon>Embryophyta</taxon>
        <taxon>Tracheophyta</taxon>
        <taxon>Spermatophyta</taxon>
        <taxon>Magnoliopsida</taxon>
        <taxon>eudicotyledons</taxon>
        <taxon>Gunneridae</taxon>
        <taxon>Pentapetalae</taxon>
        <taxon>asterids</taxon>
        <taxon>lamiids</taxon>
        <taxon>Lamiales</taxon>
        <taxon>Pedaliaceae</taxon>
        <taxon>Sesamum</taxon>
    </lineage>
</organism>
<reference evidence="1" key="2">
    <citation type="journal article" date="2024" name="Plant">
        <title>Genomic evolution and insights into agronomic trait innovations of Sesamum species.</title>
        <authorList>
            <person name="Miao H."/>
            <person name="Wang L."/>
            <person name="Qu L."/>
            <person name="Liu H."/>
            <person name="Sun Y."/>
            <person name="Le M."/>
            <person name="Wang Q."/>
            <person name="Wei S."/>
            <person name="Zheng Y."/>
            <person name="Lin W."/>
            <person name="Duan Y."/>
            <person name="Cao H."/>
            <person name="Xiong S."/>
            <person name="Wang X."/>
            <person name="Wei L."/>
            <person name="Li C."/>
            <person name="Ma Q."/>
            <person name="Ju M."/>
            <person name="Zhao R."/>
            <person name="Li G."/>
            <person name="Mu C."/>
            <person name="Tian Q."/>
            <person name="Mei H."/>
            <person name="Zhang T."/>
            <person name="Gao T."/>
            <person name="Zhang H."/>
        </authorList>
    </citation>
    <scope>NUCLEOTIDE SEQUENCE</scope>
    <source>
        <strain evidence="1">KEN1</strain>
    </source>
</reference>